<dbReference type="Gene3D" id="1.10.10.60">
    <property type="entry name" value="Homeodomain-like"/>
    <property type="match status" value="1"/>
</dbReference>
<evidence type="ECO:0000256" key="2">
    <source>
        <dbReference type="ARBA" id="ARBA00023125"/>
    </source>
</evidence>
<keyword evidence="3" id="KW-0804">Transcription</keyword>
<dbReference type="SUPFAM" id="SSF55785">
    <property type="entry name" value="PYP-like sensor domain (PAS domain)"/>
    <property type="match status" value="1"/>
</dbReference>
<name>A0ABY7RJA8_9NEIS</name>
<dbReference type="PANTHER" id="PTHR43280:SF28">
    <property type="entry name" value="HTH-TYPE TRANSCRIPTIONAL ACTIVATOR RHAS"/>
    <property type="match status" value="1"/>
</dbReference>
<dbReference type="InterPro" id="IPR009057">
    <property type="entry name" value="Homeodomain-like_sf"/>
</dbReference>
<dbReference type="Pfam" id="PF08448">
    <property type="entry name" value="PAS_4"/>
    <property type="match status" value="1"/>
</dbReference>
<evidence type="ECO:0000313" key="6">
    <source>
        <dbReference type="EMBL" id="WCL71719.1"/>
    </source>
</evidence>
<dbReference type="Gene3D" id="3.30.450.20">
    <property type="entry name" value="PAS domain"/>
    <property type="match status" value="1"/>
</dbReference>
<dbReference type="PANTHER" id="PTHR43280">
    <property type="entry name" value="ARAC-FAMILY TRANSCRIPTIONAL REGULATOR"/>
    <property type="match status" value="1"/>
</dbReference>
<dbReference type="PROSITE" id="PS01124">
    <property type="entry name" value="HTH_ARAC_FAMILY_2"/>
    <property type="match status" value="1"/>
</dbReference>
<dbReference type="InterPro" id="IPR020449">
    <property type="entry name" value="Tscrpt_reg_AraC-type_HTH"/>
</dbReference>
<gene>
    <name evidence="6" type="ORF">PJU73_00900</name>
</gene>
<organism evidence="6 7">
    <name type="scientific">Neisseria lisongii</name>
    <dbReference type="NCBI Taxonomy" id="2912188"/>
    <lineage>
        <taxon>Bacteria</taxon>
        <taxon>Pseudomonadati</taxon>
        <taxon>Pseudomonadota</taxon>
        <taxon>Betaproteobacteria</taxon>
        <taxon>Neisseriales</taxon>
        <taxon>Neisseriaceae</taxon>
        <taxon>Neisseria</taxon>
    </lineage>
</organism>
<dbReference type="SMART" id="SM00342">
    <property type="entry name" value="HTH_ARAC"/>
    <property type="match status" value="1"/>
</dbReference>
<dbReference type="EMBL" id="CP116766">
    <property type="protein sequence ID" value="WCL71719.1"/>
    <property type="molecule type" value="Genomic_DNA"/>
</dbReference>
<dbReference type="Proteomes" id="UP001221268">
    <property type="component" value="Chromosome"/>
</dbReference>
<dbReference type="InterPro" id="IPR000700">
    <property type="entry name" value="PAS-assoc_C"/>
</dbReference>
<feature type="domain" description="HTH araC/xylS-type" evidence="4">
    <location>
        <begin position="155"/>
        <end position="253"/>
    </location>
</feature>
<proteinExistence type="predicted"/>
<keyword evidence="2" id="KW-0238">DNA-binding</keyword>
<dbReference type="InterPro" id="IPR018060">
    <property type="entry name" value="HTH_AraC"/>
</dbReference>
<dbReference type="PROSITE" id="PS50113">
    <property type="entry name" value="PAC"/>
    <property type="match status" value="1"/>
</dbReference>
<sequence length="261" mass="29303">MNPPTAVGLISNFHRCSDPAQFIRHIEILMPLFDSMNHVVFFIKNPQAQYILVNQTLLERSGFSSKQDLIGLTPGEIFSGQQGLEYTLQDLKVLAGKVIENKLELHNYRSGQLGWCMTHKIPIYDSAGNIAAMAGVSIDLAPDDSHQLRRHKKLAAAVDCIREHLDQKLSVALIAQHTGISVSRLERLFKSVLQITPLQMIQKMRLEAALNLLKDTQHPIVEIAVMCGYADHSAFSRQFKQLTGVSPLTFRKTHQERNKAV</sequence>
<evidence type="ECO:0000259" key="5">
    <source>
        <dbReference type="PROSITE" id="PS50113"/>
    </source>
</evidence>
<dbReference type="PRINTS" id="PR00032">
    <property type="entry name" value="HTHARAC"/>
</dbReference>
<dbReference type="InterPro" id="IPR018062">
    <property type="entry name" value="HTH_AraC-typ_CS"/>
</dbReference>
<dbReference type="RefSeq" id="WP_237091012.1">
    <property type="nucleotide sequence ID" value="NZ_CP116766.1"/>
</dbReference>
<dbReference type="InterPro" id="IPR035965">
    <property type="entry name" value="PAS-like_dom_sf"/>
</dbReference>
<dbReference type="InterPro" id="IPR013656">
    <property type="entry name" value="PAS_4"/>
</dbReference>
<keyword evidence="1" id="KW-0805">Transcription regulation</keyword>
<reference evidence="6 7" key="1">
    <citation type="submission" date="2023-01" db="EMBL/GenBank/DDBJ databases">
        <authorList>
            <person name="Yang C."/>
        </authorList>
    </citation>
    <scope>NUCLEOTIDE SEQUENCE [LARGE SCALE GENOMIC DNA]</scope>
    <source>
        <strain evidence="6 7">ZJ106</strain>
    </source>
</reference>
<feature type="domain" description="PAC" evidence="5">
    <location>
        <begin position="99"/>
        <end position="152"/>
    </location>
</feature>
<keyword evidence="7" id="KW-1185">Reference proteome</keyword>
<evidence type="ECO:0000256" key="1">
    <source>
        <dbReference type="ARBA" id="ARBA00023015"/>
    </source>
</evidence>
<evidence type="ECO:0000313" key="7">
    <source>
        <dbReference type="Proteomes" id="UP001221268"/>
    </source>
</evidence>
<accession>A0ABY7RJA8</accession>
<dbReference type="Pfam" id="PF12833">
    <property type="entry name" value="HTH_18"/>
    <property type="match status" value="1"/>
</dbReference>
<evidence type="ECO:0000259" key="4">
    <source>
        <dbReference type="PROSITE" id="PS01124"/>
    </source>
</evidence>
<dbReference type="SUPFAM" id="SSF46689">
    <property type="entry name" value="Homeodomain-like"/>
    <property type="match status" value="2"/>
</dbReference>
<protein>
    <submittedName>
        <fullName evidence="6">AraC family transcriptional regulator</fullName>
    </submittedName>
</protein>
<dbReference type="PROSITE" id="PS00041">
    <property type="entry name" value="HTH_ARAC_FAMILY_1"/>
    <property type="match status" value="1"/>
</dbReference>
<evidence type="ECO:0000256" key="3">
    <source>
        <dbReference type="ARBA" id="ARBA00023163"/>
    </source>
</evidence>